<dbReference type="Proteomes" id="UP001500542">
    <property type="component" value="Unassembled WGS sequence"/>
</dbReference>
<comment type="caution">
    <text evidence="2">The sequence shown here is derived from an EMBL/GenBank/DDBJ whole genome shotgun (WGS) entry which is preliminary data.</text>
</comment>
<dbReference type="EMBL" id="BAAAHK010000011">
    <property type="protein sequence ID" value="GAA0948923.1"/>
    <property type="molecule type" value="Genomic_DNA"/>
</dbReference>
<proteinExistence type="inferred from homology"/>
<protein>
    <submittedName>
        <fullName evidence="2">RpiB/LacA/LacB family sugar-phosphate isomerase</fullName>
    </submittedName>
</protein>
<sequence length="137" mass="14650">MKIAFASDDDNECVQAVLTYLRSEHELISPTGSTIWPAMSQELARAVVAGECDFGVLMCWTGTGTAIAANKVRGARAATVSDAWTARGARLWNDANILALSLKRLAPDVAVECVTAFLSEPEPDPEEAGNIDAIREL</sequence>
<dbReference type="PANTHER" id="PTHR30345">
    <property type="entry name" value="RIBOSE-5-PHOSPHATE ISOMERASE B"/>
    <property type="match status" value="1"/>
</dbReference>
<keyword evidence="3" id="KW-1185">Reference proteome</keyword>
<dbReference type="RefSeq" id="WP_343973930.1">
    <property type="nucleotide sequence ID" value="NZ_BAAAHK010000011.1"/>
</dbReference>
<evidence type="ECO:0000313" key="2">
    <source>
        <dbReference type="EMBL" id="GAA0948923.1"/>
    </source>
</evidence>
<reference evidence="2 3" key="1">
    <citation type="journal article" date="2019" name="Int. J. Syst. Evol. Microbiol.">
        <title>The Global Catalogue of Microorganisms (GCM) 10K type strain sequencing project: providing services to taxonomists for standard genome sequencing and annotation.</title>
        <authorList>
            <consortium name="The Broad Institute Genomics Platform"/>
            <consortium name="The Broad Institute Genome Sequencing Center for Infectious Disease"/>
            <person name="Wu L."/>
            <person name="Ma J."/>
        </authorList>
    </citation>
    <scope>NUCLEOTIDE SEQUENCE [LARGE SCALE GENOMIC DNA]</scope>
    <source>
        <strain evidence="2 3">JCM 10977</strain>
    </source>
</reference>
<evidence type="ECO:0000313" key="3">
    <source>
        <dbReference type="Proteomes" id="UP001500542"/>
    </source>
</evidence>
<dbReference type="SUPFAM" id="SSF89623">
    <property type="entry name" value="Ribose/Galactose isomerase RpiB/AlsB"/>
    <property type="match status" value="1"/>
</dbReference>
<gene>
    <name evidence="2" type="ORF">GCM10009554_47050</name>
</gene>
<dbReference type="InterPro" id="IPR036569">
    <property type="entry name" value="RpiB_LacA_LacB_sf"/>
</dbReference>
<dbReference type="InterPro" id="IPR003500">
    <property type="entry name" value="RpiB_LacA_LacB"/>
</dbReference>
<accession>A0ABN1QY21</accession>
<name>A0ABN1QY21_9ACTN</name>
<organism evidence="2 3">
    <name type="scientific">Kribbella koreensis</name>
    <dbReference type="NCBI Taxonomy" id="57909"/>
    <lineage>
        <taxon>Bacteria</taxon>
        <taxon>Bacillati</taxon>
        <taxon>Actinomycetota</taxon>
        <taxon>Actinomycetes</taxon>
        <taxon>Propionibacteriales</taxon>
        <taxon>Kribbellaceae</taxon>
        <taxon>Kribbella</taxon>
    </lineage>
</organism>
<dbReference type="Pfam" id="PF02502">
    <property type="entry name" value="LacAB_rpiB"/>
    <property type="match status" value="1"/>
</dbReference>
<dbReference type="GO" id="GO:0016853">
    <property type="term" value="F:isomerase activity"/>
    <property type="evidence" value="ECO:0007669"/>
    <property type="project" value="UniProtKB-KW"/>
</dbReference>
<dbReference type="Gene3D" id="3.40.1400.10">
    <property type="entry name" value="Sugar-phosphate isomerase, RpiB/LacA/LacB"/>
    <property type="match status" value="1"/>
</dbReference>
<dbReference type="PIRSF" id="PIRSF005384">
    <property type="entry name" value="RpiB_LacA_B"/>
    <property type="match status" value="1"/>
</dbReference>
<evidence type="ECO:0000256" key="1">
    <source>
        <dbReference type="ARBA" id="ARBA00008754"/>
    </source>
</evidence>
<dbReference type="PANTHER" id="PTHR30345:SF2">
    <property type="entry name" value="SUGAR-PHOSPHATE ISOMERASE, RPIB_LACA_LACB FAMILY"/>
    <property type="match status" value="1"/>
</dbReference>
<keyword evidence="2" id="KW-0413">Isomerase</keyword>
<comment type="similarity">
    <text evidence="1">Belongs to the LacAB/RpiB family.</text>
</comment>